<dbReference type="AlphaFoldDB" id="A0A2T7P8I2"/>
<dbReference type="PANTHER" id="PTHR22803">
    <property type="entry name" value="MANNOSE, PHOSPHOLIPASE, LECTIN RECEPTOR RELATED"/>
    <property type="match status" value="1"/>
</dbReference>
<dbReference type="CDD" id="cd00037">
    <property type="entry name" value="CLECT"/>
    <property type="match status" value="2"/>
</dbReference>
<feature type="domain" description="C-type lectin" evidence="4">
    <location>
        <begin position="34"/>
        <end position="160"/>
    </location>
</feature>
<dbReference type="InterPro" id="IPR016186">
    <property type="entry name" value="C-type_lectin-like/link_sf"/>
</dbReference>
<comment type="caution">
    <text evidence="5">The sequence shown here is derived from an EMBL/GenBank/DDBJ whole genome shotgun (WGS) entry which is preliminary data.</text>
</comment>
<feature type="chain" id="PRO_5015493984" description="C-type lectin domain-containing protein" evidence="3">
    <location>
        <begin position="21"/>
        <end position="624"/>
    </location>
</feature>
<feature type="transmembrane region" description="Helical" evidence="2">
    <location>
        <begin position="604"/>
        <end position="622"/>
    </location>
</feature>
<dbReference type="OrthoDB" id="6068744at2759"/>
<name>A0A2T7P8I2_POMCA</name>
<gene>
    <name evidence="5" type="ORF">C0Q70_08984</name>
</gene>
<evidence type="ECO:0000259" key="4">
    <source>
        <dbReference type="PROSITE" id="PS50041"/>
    </source>
</evidence>
<evidence type="ECO:0000256" key="2">
    <source>
        <dbReference type="SAM" id="Phobius"/>
    </source>
</evidence>
<protein>
    <recommendedName>
        <fullName evidence="4">C-type lectin domain-containing protein</fullName>
    </recommendedName>
</protein>
<feature type="domain" description="C-type lectin" evidence="4">
    <location>
        <begin position="178"/>
        <end position="312"/>
    </location>
</feature>
<keyword evidence="2" id="KW-0812">Transmembrane</keyword>
<dbReference type="InterPro" id="IPR001304">
    <property type="entry name" value="C-type_lectin-like"/>
</dbReference>
<dbReference type="PROSITE" id="PS50041">
    <property type="entry name" value="C_TYPE_LECTIN_2"/>
    <property type="match status" value="4"/>
</dbReference>
<evidence type="ECO:0000256" key="1">
    <source>
        <dbReference type="ARBA" id="ARBA00023157"/>
    </source>
</evidence>
<keyword evidence="6" id="KW-1185">Reference proteome</keyword>
<dbReference type="InterPro" id="IPR050111">
    <property type="entry name" value="C-type_lectin/snaclec_domain"/>
</dbReference>
<feature type="signal peptide" evidence="3">
    <location>
        <begin position="1"/>
        <end position="20"/>
    </location>
</feature>
<keyword evidence="2" id="KW-1133">Transmembrane helix</keyword>
<organism evidence="5 6">
    <name type="scientific">Pomacea canaliculata</name>
    <name type="common">Golden apple snail</name>
    <dbReference type="NCBI Taxonomy" id="400727"/>
    <lineage>
        <taxon>Eukaryota</taxon>
        <taxon>Metazoa</taxon>
        <taxon>Spiralia</taxon>
        <taxon>Lophotrochozoa</taxon>
        <taxon>Mollusca</taxon>
        <taxon>Gastropoda</taxon>
        <taxon>Caenogastropoda</taxon>
        <taxon>Architaenioglossa</taxon>
        <taxon>Ampullarioidea</taxon>
        <taxon>Ampullariidae</taxon>
        <taxon>Pomacea</taxon>
    </lineage>
</organism>
<keyword evidence="3" id="KW-0732">Signal</keyword>
<dbReference type="Proteomes" id="UP000245119">
    <property type="component" value="Linkage Group LG5"/>
</dbReference>
<dbReference type="PROSITE" id="PS00615">
    <property type="entry name" value="C_TYPE_LECTIN_1"/>
    <property type="match status" value="2"/>
</dbReference>
<dbReference type="EMBL" id="PZQS01000005">
    <property type="protein sequence ID" value="PVD29728.1"/>
    <property type="molecule type" value="Genomic_DNA"/>
</dbReference>
<feature type="domain" description="C-type lectin" evidence="4">
    <location>
        <begin position="332"/>
        <end position="446"/>
    </location>
</feature>
<evidence type="ECO:0000313" key="5">
    <source>
        <dbReference type="EMBL" id="PVD29728.1"/>
    </source>
</evidence>
<proteinExistence type="predicted"/>
<dbReference type="Pfam" id="PF00059">
    <property type="entry name" value="Lectin_C"/>
    <property type="match status" value="4"/>
</dbReference>
<dbReference type="SMART" id="SM00034">
    <property type="entry name" value="CLECT"/>
    <property type="match status" value="4"/>
</dbReference>
<feature type="domain" description="C-type lectin" evidence="4">
    <location>
        <begin position="469"/>
        <end position="595"/>
    </location>
</feature>
<dbReference type="SUPFAM" id="SSF56436">
    <property type="entry name" value="C-type lectin-like"/>
    <property type="match status" value="4"/>
</dbReference>
<sequence length="624" mass="70034">MAELAYFTLLVLAFSGYTQSQEVTSSCPSSWVQFSTYCYLFVNYSTATWDDAQTECMSQRGDLLRVETMDEYNFIKKSLPFYPSSTYSFWTALNDRPLNQPIGGTGVFMWGNDEFTNDSIVKNNWDREPDNTDAEDCVSVTVQATLSVEACSNRHPYICELTLGNNENCPATFTPGPARTTCYFVSNATDWSQTKTWDDARKYCEGLAPIPGDPNRKATLVTIASANVQTFLAEYVSSMQNVRQVFWTALNDKDQEGTFKWAGNGGTPFDTQYVKWRTEPNNLGGQEHCGSLLPGAKWNDASCTDSLNYICRLALPETVSLWNMGCGSWTRAGRKCVYAYTKIKKSWSDARTFCQSMQGDLLKFDDQDDVNWMAIQSKSNLMPLAGYWIGLNDQGQEGNFVWADGSQAPGNLLNWDREPNNRAENNLAQNCAAMGIDGMFTDRTCNTEKAGTACVDNTNPNCALNWKSFNQQCYLFDTNYKSRSEGSRLCQSSSMSGKGRLLSLTSQAEKDWVVQQINALQPSGPYYYWTSLTDTQMEGDWHWGYPDVDDPNTVRNLVTWNSEPNDWNKNEDCVRIESGFLNDVNCASVSGFVCQRKLNGGSTIKAPAAYLLILLAASLLYFRH</sequence>
<keyword evidence="2" id="KW-0472">Membrane</keyword>
<reference evidence="5 6" key="1">
    <citation type="submission" date="2018-04" db="EMBL/GenBank/DDBJ databases">
        <title>The genome of golden apple snail Pomacea canaliculata provides insight into stress tolerance and invasive adaptation.</title>
        <authorList>
            <person name="Liu C."/>
            <person name="Liu B."/>
            <person name="Ren Y."/>
            <person name="Zhang Y."/>
            <person name="Wang H."/>
            <person name="Li S."/>
            <person name="Jiang F."/>
            <person name="Yin L."/>
            <person name="Zhang G."/>
            <person name="Qian W."/>
            <person name="Fan W."/>
        </authorList>
    </citation>
    <scope>NUCLEOTIDE SEQUENCE [LARGE SCALE GENOMIC DNA]</scope>
    <source>
        <strain evidence="5">SZHN2017</strain>
        <tissue evidence="5">Muscle</tissue>
    </source>
</reference>
<dbReference type="Gene3D" id="3.10.100.10">
    <property type="entry name" value="Mannose-Binding Protein A, subunit A"/>
    <property type="match status" value="4"/>
</dbReference>
<evidence type="ECO:0000313" key="6">
    <source>
        <dbReference type="Proteomes" id="UP000245119"/>
    </source>
</evidence>
<accession>A0A2T7P8I2</accession>
<evidence type="ECO:0000256" key="3">
    <source>
        <dbReference type="SAM" id="SignalP"/>
    </source>
</evidence>
<dbReference type="InterPro" id="IPR018378">
    <property type="entry name" value="C-type_lectin_CS"/>
</dbReference>
<dbReference type="InterPro" id="IPR016187">
    <property type="entry name" value="CTDL_fold"/>
</dbReference>
<keyword evidence="1" id="KW-1015">Disulfide bond</keyword>